<evidence type="ECO:0000313" key="3">
    <source>
        <dbReference type="Proteomes" id="UP000051491"/>
    </source>
</evidence>
<dbReference type="EMBL" id="LT630287">
    <property type="protein sequence ID" value="SFV41219.1"/>
    <property type="molecule type" value="Genomic_DNA"/>
</dbReference>
<evidence type="ECO:0000313" key="1">
    <source>
        <dbReference type="EMBL" id="KRN81565.1"/>
    </source>
</evidence>
<dbReference type="GeneID" id="95349906"/>
<reference evidence="4" key="3">
    <citation type="submission" date="2016-11" db="EMBL/GenBank/DDBJ databases">
        <authorList>
            <person name="Papadimitriou K."/>
        </authorList>
    </citation>
    <scope>NUCLEOTIDE SEQUENCE [LARGE SCALE GENOMIC DNA]</scope>
    <source>
        <strain evidence="4">ACA-DC 1533</strain>
    </source>
</reference>
<dbReference type="OrthoDB" id="573462at2"/>
<dbReference type="AlphaFoldDB" id="A0A0R2K5W5"/>
<dbReference type="InterPro" id="IPR036895">
    <property type="entry name" value="Uracil-DNA_glycosylase-like_sf"/>
</dbReference>
<sequence length="250" mass="28506">MEKADLMQYLTEISRLPLKTDGHYTKKELLTKRFLLAQDERLQIYFAPHNLITQRKARIMIVGICPGWTQTEIAFQTYRANLDLTLNARLLSCKKASRFAGGMRKNLIEMLDQLDLPAYLGLRSAAELFDGRSELLHTTSLIKFPVFKAGKNYPGYGPKILKSPLLKDYVQTYFLAEVHEFTQPLLVIPLGKAVEEVLLTLQQQHELPYCQVMTGFPHPSGVNGHRKEQFAANFTFLAQELQKFFAAVGQ</sequence>
<protein>
    <recommendedName>
        <fullName evidence="5">Uracil-DNA glycosylase-like domain-containing protein</fullName>
    </recommendedName>
</protein>
<dbReference type="Proteomes" id="UP000190935">
    <property type="component" value="Chromosome I"/>
</dbReference>
<name>A0A0R2K5W5_9LACO</name>
<dbReference type="EMBL" id="JQBK01000065">
    <property type="protein sequence ID" value="KRN81565.1"/>
    <property type="molecule type" value="Genomic_DNA"/>
</dbReference>
<evidence type="ECO:0008006" key="5">
    <source>
        <dbReference type="Google" id="ProtNLM"/>
    </source>
</evidence>
<evidence type="ECO:0000313" key="4">
    <source>
        <dbReference type="Proteomes" id="UP000190935"/>
    </source>
</evidence>
<organism evidence="1 3">
    <name type="scientific">Ligilactobacillus acidipiscis</name>
    <dbReference type="NCBI Taxonomy" id="89059"/>
    <lineage>
        <taxon>Bacteria</taxon>
        <taxon>Bacillati</taxon>
        <taxon>Bacillota</taxon>
        <taxon>Bacilli</taxon>
        <taxon>Lactobacillales</taxon>
        <taxon>Lactobacillaceae</taxon>
        <taxon>Ligilactobacillus</taxon>
    </lineage>
</organism>
<gene>
    <name evidence="1" type="ORF">IV43_GL001861</name>
    <name evidence="2" type="ORF">LAC1533_1796</name>
</gene>
<dbReference type="PATRIC" id="fig|89059.3.peg.1980"/>
<dbReference type="STRING" id="89059.LAC1533_1796"/>
<accession>A0A0R2K5W5</accession>
<dbReference type="RefSeq" id="WP_010498391.1">
    <property type="nucleotide sequence ID" value="NZ_DAIPSF010000117.1"/>
</dbReference>
<dbReference type="SUPFAM" id="SSF52141">
    <property type="entry name" value="Uracil-DNA glycosylase-like"/>
    <property type="match status" value="1"/>
</dbReference>
<evidence type="ECO:0000313" key="2">
    <source>
        <dbReference type="EMBL" id="SFV41219.1"/>
    </source>
</evidence>
<dbReference type="KEGG" id="laca:LAC1533_1796"/>
<reference evidence="1 3" key="1">
    <citation type="journal article" date="2015" name="Genome Announc.">
        <title>Expanding the biotechnology potential of lactobacilli through comparative genomics of 213 strains and associated genera.</title>
        <authorList>
            <person name="Sun Z."/>
            <person name="Harris H.M."/>
            <person name="McCann A."/>
            <person name="Guo C."/>
            <person name="Argimon S."/>
            <person name="Zhang W."/>
            <person name="Yang X."/>
            <person name="Jeffery I.B."/>
            <person name="Cooney J.C."/>
            <person name="Kagawa T.F."/>
            <person name="Liu W."/>
            <person name="Song Y."/>
            <person name="Salvetti E."/>
            <person name="Wrobel A."/>
            <person name="Rasinkangas P."/>
            <person name="Parkhill J."/>
            <person name="Rea M.C."/>
            <person name="O'Sullivan O."/>
            <person name="Ritari J."/>
            <person name="Douillard F.P."/>
            <person name="Paul Ross R."/>
            <person name="Yang R."/>
            <person name="Briner A.E."/>
            <person name="Felis G.E."/>
            <person name="de Vos W.M."/>
            <person name="Barrangou R."/>
            <person name="Klaenhammer T.R."/>
            <person name="Caufield P.W."/>
            <person name="Cui Y."/>
            <person name="Zhang H."/>
            <person name="O'Toole P.W."/>
        </authorList>
    </citation>
    <scope>NUCLEOTIDE SEQUENCE [LARGE SCALE GENOMIC DNA]</scope>
    <source>
        <strain evidence="1 3">DSM 15353</strain>
    </source>
</reference>
<dbReference type="Proteomes" id="UP000051491">
    <property type="component" value="Unassembled WGS sequence"/>
</dbReference>
<reference evidence="2" key="2">
    <citation type="submission" date="2016-11" db="EMBL/GenBank/DDBJ databases">
        <authorList>
            <person name="Jaros S."/>
            <person name="Januszkiewicz K."/>
            <person name="Wedrychowicz H."/>
        </authorList>
    </citation>
    <scope>NUCLEOTIDE SEQUENCE [LARGE SCALE GENOMIC DNA]</scope>
    <source>
        <strain evidence="2">ACA-DC 1533</strain>
    </source>
</reference>
<proteinExistence type="predicted"/>